<evidence type="ECO:0000313" key="1">
    <source>
        <dbReference type="EMBL" id="RWA08717.1"/>
    </source>
</evidence>
<name>A0A439D374_9PEZI</name>
<reference evidence="1 2" key="1">
    <citation type="submission" date="2018-12" db="EMBL/GenBank/DDBJ databases">
        <title>Draft genome sequence of Xylaria grammica IHI A82.</title>
        <authorList>
            <person name="Buettner E."/>
            <person name="Kellner H."/>
        </authorList>
    </citation>
    <scope>NUCLEOTIDE SEQUENCE [LARGE SCALE GENOMIC DNA]</scope>
    <source>
        <strain evidence="1 2">IHI A82</strain>
    </source>
</reference>
<organism evidence="1 2">
    <name type="scientific">Xylaria grammica</name>
    <dbReference type="NCBI Taxonomy" id="363999"/>
    <lineage>
        <taxon>Eukaryota</taxon>
        <taxon>Fungi</taxon>
        <taxon>Dikarya</taxon>
        <taxon>Ascomycota</taxon>
        <taxon>Pezizomycotina</taxon>
        <taxon>Sordariomycetes</taxon>
        <taxon>Xylariomycetidae</taxon>
        <taxon>Xylariales</taxon>
        <taxon>Xylariaceae</taxon>
        <taxon>Xylaria</taxon>
    </lineage>
</organism>
<dbReference type="Proteomes" id="UP000286045">
    <property type="component" value="Unassembled WGS sequence"/>
</dbReference>
<gene>
    <name evidence="1" type="ORF">EKO27_g6395</name>
</gene>
<dbReference type="EMBL" id="RYZI01000187">
    <property type="protein sequence ID" value="RWA08717.1"/>
    <property type="molecule type" value="Genomic_DNA"/>
</dbReference>
<accession>A0A439D374</accession>
<proteinExistence type="predicted"/>
<protein>
    <submittedName>
        <fullName evidence="1">Uncharacterized protein</fullName>
    </submittedName>
</protein>
<keyword evidence="2" id="KW-1185">Reference proteome</keyword>
<evidence type="ECO:0000313" key="2">
    <source>
        <dbReference type="Proteomes" id="UP000286045"/>
    </source>
</evidence>
<comment type="caution">
    <text evidence="1">The sequence shown here is derived from an EMBL/GenBank/DDBJ whole genome shotgun (WGS) entry which is preliminary data.</text>
</comment>
<dbReference type="AlphaFoldDB" id="A0A439D374"/>
<sequence>MRVQTPSVIAAVAASVAASPAAVFEAAAQQTIMSVDNTTGIWVGSRWWSNSIPVDWASPTEPGPNGYILSWVSWDLTAYDNAIPDRPVFFVTCQGIDDDRNDTVPPWIPCLGYTPGSTVEAQYLGLSINIRQNYTVEGQEKVVVGLGSRPAYPPGRFLFSYSAVETV</sequence>